<dbReference type="PANTHER" id="PTHR21403:SF8">
    <property type="entry name" value="ATP PHOSPHORIBOSYLTRANSFERASE"/>
    <property type="match status" value="1"/>
</dbReference>
<dbReference type="InterPro" id="IPR013820">
    <property type="entry name" value="ATP_PRibTrfase_cat"/>
</dbReference>
<sequence>MISRAALVMAVPKGRTLGPVSKLLTKVGVTAAPDAKGTVAPLASVLSEDSRALIRRASFAGQPLDMLLLKPDDVPTYVEYGAADLGIAGRDVLVEREVDVYQPVDLGIGKCRMVVAGKAGDHSVPAGRMPRVATKFPRTAAAHFARKGIQVEVVNVQGSVELAPLVGLADYIVDLVETGTTLVENGLEVKEDIAKVSTMLVANRASYKLRGDVIGALVSGLRDALTKPSS</sequence>
<evidence type="ECO:0000256" key="13">
    <source>
        <dbReference type="ARBA" id="ARBA00022840"/>
    </source>
</evidence>
<dbReference type="PATRIC" id="fig|1391654.3.peg.6126"/>
<reference evidence="18 19" key="1">
    <citation type="submission" date="2015-08" db="EMBL/GenBank/DDBJ databases">
        <authorList>
            <person name="Babu N.S."/>
            <person name="Beckwith C.J."/>
            <person name="Beseler K.G."/>
            <person name="Brison A."/>
            <person name="Carone J.V."/>
            <person name="Caskin T.P."/>
            <person name="Diamond M."/>
            <person name="Durham M.E."/>
            <person name="Foxe J.M."/>
            <person name="Go M."/>
            <person name="Henderson B.A."/>
            <person name="Jones I.B."/>
            <person name="McGettigan J.A."/>
            <person name="Micheletti S.J."/>
            <person name="Nasrallah M.E."/>
            <person name="Ortiz D."/>
            <person name="Piller C.R."/>
            <person name="Privatt S.R."/>
            <person name="Schneider S.L."/>
            <person name="Sharp S."/>
            <person name="Smith T.C."/>
            <person name="Stanton J.D."/>
            <person name="Ullery H.E."/>
            <person name="Wilson R.J."/>
            <person name="Serrano M.G."/>
            <person name="Buck G."/>
            <person name="Lee V."/>
            <person name="Wang Y."/>
            <person name="Carvalho R."/>
            <person name="Voegtly L."/>
            <person name="Shi R."/>
            <person name="Duckworth R."/>
            <person name="Johnson A."/>
            <person name="Loviza R."/>
            <person name="Walstead R."/>
            <person name="Shah Z."/>
            <person name="Kiflezghi M."/>
            <person name="Wade K."/>
            <person name="Ball S.L."/>
            <person name="Bradley K.W."/>
            <person name="Asai D.J."/>
            <person name="Bowman C.A."/>
            <person name="Russell D.A."/>
            <person name="Pope W.H."/>
            <person name="Jacobs-Sera D."/>
            <person name="Hendrix R.W."/>
            <person name="Hatfull G.F."/>
        </authorList>
    </citation>
    <scope>NUCLEOTIDE SEQUENCE [LARGE SCALE GENOMIC DNA]</scope>
    <source>
        <strain evidence="18 19">DSM 27648</strain>
    </source>
</reference>
<dbReference type="SUPFAM" id="SSF53850">
    <property type="entry name" value="Periplasmic binding protein-like II"/>
    <property type="match status" value="1"/>
</dbReference>
<keyword evidence="13 16" id="KW-0067">ATP-binding</keyword>
<dbReference type="Proteomes" id="UP000064967">
    <property type="component" value="Chromosome"/>
</dbReference>
<dbReference type="InterPro" id="IPR018198">
    <property type="entry name" value="ATP_PRibTrfase_CS"/>
</dbReference>
<comment type="catalytic activity">
    <reaction evidence="1 16">
        <text>1-(5-phospho-beta-D-ribosyl)-ATP + diphosphate = 5-phospho-alpha-D-ribose 1-diphosphate + ATP</text>
        <dbReference type="Rhea" id="RHEA:18473"/>
        <dbReference type="ChEBI" id="CHEBI:30616"/>
        <dbReference type="ChEBI" id="CHEBI:33019"/>
        <dbReference type="ChEBI" id="CHEBI:58017"/>
        <dbReference type="ChEBI" id="CHEBI:73183"/>
        <dbReference type="EC" id="2.4.2.17"/>
    </reaction>
</comment>
<comment type="domain">
    <text evidence="16">Lacks the C-terminal regulatory region which is replaced by HisZ.</text>
</comment>
<dbReference type="InterPro" id="IPR024893">
    <property type="entry name" value="ATP_PRibTrfase_HisG_short"/>
</dbReference>
<feature type="domain" description="ATP phosphoribosyltransferase catalytic" evidence="17">
    <location>
        <begin position="70"/>
        <end position="221"/>
    </location>
</feature>
<keyword evidence="10 16" id="KW-0328">Glycosyltransferase</keyword>
<evidence type="ECO:0000256" key="1">
    <source>
        <dbReference type="ARBA" id="ARBA00000915"/>
    </source>
</evidence>
<dbReference type="Gene3D" id="3.40.190.10">
    <property type="entry name" value="Periplasmic binding protein-like II"/>
    <property type="match status" value="2"/>
</dbReference>
<dbReference type="EC" id="2.4.2.17" evidence="6 16"/>
<evidence type="ECO:0000313" key="18">
    <source>
        <dbReference type="EMBL" id="AKU99373.1"/>
    </source>
</evidence>
<dbReference type="STRING" id="1391654.AKJ09_06037"/>
<dbReference type="GO" id="GO:0000105">
    <property type="term" value="P:L-histidine biosynthetic process"/>
    <property type="evidence" value="ECO:0007669"/>
    <property type="project" value="UniProtKB-UniRule"/>
</dbReference>
<comment type="subcellular location">
    <subcellularLocation>
        <location evidence="2 16">Cytoplasm</location>
    </subcellularLocation>
</comment>
<evidence type="ECO:0000256" key="11">
    <source>
        <dbReference type="ARBA" id="ARBA00022679"/>
    </source>
</evidence>
<dbReference type="KEGG" id="llu:AKJ09_06037"/>
<evidence type="ECO:0000256" key="16">
    <source>
        <dbReference type="HAMAP-Rule" id="MF_01018"/>
    </source>
</evidence>
<evidence type="ECO:0000259" key="17">
    <source>
        <dbReference type="Pfam" id="PF01634"/>
    </source>
</evidence>
<dbReference type="GO" id="GO:0005524">
    <property type="term" value="F:ATP binding"/>
    <property type="evidence" value="ECO:0007669"/>
    <property type="project" value="UniProtKB-KW"/>
</dbReference>
<evidence type="ECO:0000256" key="14">
    <source>
        <dbReference type="ARBA" id="ARBA00023102"/>
    </source>
</evidence>
<evidence type="ECO:0000256" key="9">
    <source>
        <dbReference type="ARBA" id="ARBA00022605"/>
    </source>
</evidence>
<comment type="similarity">
    <text evidence="4 16">Belongs to the ATP phosphoribosyltransferase family. Short subfamily.</text>
</comment>
<dbReference type="PROSITE" id="PS01316">
    <property type="entry name" value="ATP_P_PHORIBOSYLTR"/>
    <property type="match status" value="1"/>
</dbReference>
<evidence type="ECO:0000256" key="2">
    <source>
        <dbReference type="ARBA" id="ARBA00004496"/>
    </source>
</evidence>
<comment type="pathway">
    <text evidence="3 16">Amino-acid biosynthesis; L-histidine biosynthesis; L-histidine from 5-phospho-alpha-D-ribose 1-diphosphate: step 1/9.</text>
</comment>
<dbReference type="GO" id="GO:0003879">
    <property type="term" value="F:ATP phosphoribosyltransferase activity"/>
    <property type="evidence" value="ECO:0007669"/>
    <property type="project" value="UniProtKB-UniRule"/>
</dbReference>
<organism evidence="18 19">
    <name type="scientific">Labilithrix luteola</name>
    <dbReference type="NCBI Taxonomy" id="1391654"/>
    <lineage>
        <taxon>Bacteria</taxon>
        <taxon>Pseudomonadati</taxon>
        <taxon>Myxococcota</taxon>
        <taxon>Polyangia</taxon>
        <taxon>Polyangiales</taxon>
        <taxon>Labilitrichaceae</taxon>
        <taxon>Labilithrix</taxon>
    </lineage>
</organism>
<dbReference type="PANTHER" id="PTHR21403">
    <property type="entry name" value="ATP PHOSPHORIBOSYLTRANSFERASE ATP-PRTASE"/>
    <property type="match status" value="1"/>
</dbReference>
<dbReference type="AlphaFoldDB" id="A0A0K1Q0R1"/>
<evidence type="ECO:0000256" key="3">
    <source>
        <dbReference type="ARBA" id="ARBA00004667"/>
    </source>
</evidence>
<keyword evidence="14 16" id="KW-0368">Histidine biosynthesis</keyword>
<evidence type="ECO:0000256" key="5">
    <source>
        <dbReference type="ARBA" id="ARBA00011496"/>
    </source>
</evidence>
<proteinExistence type="inferred from homology"/>
<dbReference type="EMBL" id="CP012333">
    <property type="protein sequence ID" value="AKU99373.1"/>
    <property type="molecule type" value="Genomic_DNA"/>
</dbReference>
<dbReference type="FunFam" id="3.40.190.10:FF:000008">
    <property type="entry name" value="ATP phosphoribosyltransferase"/>
    <property type="match status" value="1"/>
</dbReference>
<evidence type="ECO:0000313" key="19">
    <source>
        <dbReference type="Proteomes" id="UP000064967"/>
    </source>
</evidence>
<dbReference type="NCBIfam" id="TIGR00070">
    <property type="entry name" value="hisG"/>
    <property type="match status" value="1"/>
</dbReference>
<comment type="function">
    <text evidence="15 16">Catalyzes the condensation of ATP and 5-phosphoribose 1-diphosphate to form N'-(5'-phosphoribosyl)-ATP (PR-ATP). Has a crucial role in the pathway because the rate of histidine biosynthesis seems to be controlled primarily by regulation of HisG enzymatic activity.</text>
</comment>
<dbReference type="Pfam" id="PF01634">
    <property type="entry name" value="HisG"/>
    <property type="match status" value="1"/>
</dbReference>
<keyword evidence="9 16" id="KW-0028">Amino-acid biosynthesis</keyword>
<dbReference type="UniPathway" id="UPA00031">
    <property type="reaction ID" value="UER00006"/>
</dbReference>
<evidence type="ECO:0000256" key="10">
    <source>
        <dbReference type="ARBA" id="ARBA00022676"/>
    </source>
</evidence>
<evidence type="ECO:0000256" key="12">
    <source>
        <dbReference type="ARBA" id="ARBA00022741"/>
    </source>
</evidence>
<keyword evidence="12 16" id="KW-0547">Nucleotide-binding</keyword>
<dbReference type="GO" id="GO:0005737">
    <property type="term" value="C:cytoplasm"/>
    <property type="evidence" value="ECO:0007669"/>
    <property type="project" value="UniProtKB-SubCell"/>
</dbReference>
<evidence type="ECO:0000256" key="7">
    <source>
        <dbReference type="ARBA" id="ARBA00020998"/>
    </source>
</evidence>
<evidence type="ECO:0000256" key="15">
    <source>
        <dbReference type="ARBA" id="ARBA00024861"/>
    </source>
</evidence>
<dbReference type="InterPro" id="IPR001348">
    <property type="entry name" value="ATP_PRibTrfase_HisG"/>
</dbReference>
<protein>
    <recommendedName>
        <fullName evidence="7 16">ATP phosphoribosyltransferase</fullName>
        <shortName evidence="16">ATP-PRT</shortName>
        <shortName evidence="16">ATP-PRTase</shortName>
        <ecNumber evidence="6 16">2.4.2.17</ecNumber>
    </recommendedName>
</protein>
<name>A0A0K1Q0R1_9BACT</name>
<dbReference type="HAMAP" id="MF_01018">
    <property type="entry name" value="HisG_Short"/>
    <property type="match status" value="1"/>
</dbReference>
<accession>A0A0K1Q0R1</accession>
<evidence type="ECO:0000256" key="6">
    <source>
        <dbReference type="ARBA" id="ARBA00011946"/>
    </source>
</evidence>
<evidence type="ECO:0000256" key="8">
    <source>
        <dbReference type="ARBA" id="ARBA00022490"/>
    </source>
</evidence>
<dbReference type="CDD" id="cd13595">
    <property type="entry name" value="PBP2_HisGs"/>
    <property type="match status" value="1"/>
</dbReference>
<evidence type="ECO:0000256" key="4">
    <source>
        <dbReference type="ARBA" id="ARBA00009489"/>
    </source>
</evidence>
<gene>
    <name evidence="16" type="primary">hisG</name>
    <name evidence="18" type="ORF">AKJ09_06037</name>
</gene>
<dbReference type="RefSeq" id="WP_240488605.1">
    <property type="nucleotide sequence ID" value="NZ_CP012333.1"/>
</dbReference>
<keyword evidence="8 16" id="KW-0963">Cytoplasm</keyword>
<keyword evidence="11 16" id="KW-0808">Transferase</keyword>
<comment type="subunit">
    <text evidence="5 16">Heteromultimer composed of HisG and HisZ subunits.</text>
</comment>
<keyword evidence="19" id="KW-1185">Reference proteome</keyword>